<comment type="caution">
    <text evidence="1">The sequence shown here is derived from an EMBL/GenBank/DDBJ whole genome shotgun (WGS) entry which is preliminary data.</text>
</comment>
<organism evidence="1 2">
    <name type="scientific">Mycena pura</name>
    <dbReference type="NCBI Taxonomy" id="153505"/>
    <lineage>
        <taxon>Eukaryota</taxon>
        <taxon>Fungi</taxon>
        <taxon>Dikarya</taxon>
        <taxon>Basidiomycota</taxon>
        <taxon>Agaricomycotina</taxon>
        <taxon>Agaricomycetes</taxon>
        <taxon>Agaricomycetidae</taxon>
        <taxon>Agaricales</taxon>
        <taxon>Marasmiineae</taxon>
        <taxon>Mycenaceae</taxon>
        <taxon>Mycena</taxon>
    </lineage>
</organism>
<dbReference type="EMBL" id="JARJCW010000022">
    <property type="protein sequence ID" value="KAJ7212962.1"/>
    <property type="molecule type" value="Genomic_DNA"/>
</dbReference>
<protein>
    <submittedName>
        <fullName evidence="1">4,5-dihydroxyphthalate decarboxylase</fullName>
    </submittedName>
</protein>
<dbReference type="SUPFAM" id="SSF53850">
    <property type="entry name" value="Periplasmic binding protein-like II"/>
    <property type="match status" value="1"/>
</dbReference>
<name>A0AAD6VHD5_9AGAR</name>
<proteinExistence type="predicted"/>
<evidence type="ECO:0000313" key="1">
    <source>
        <dbReference type="EMBL" id="KAJ7212962.1"/>
    </source>
</evidence>
<accession>A0AAD6VHD5</accession>
<dbReference type="Proteomes" id="UP001219525">
    <property type="component" value="Unassembled WGS sequence"/>
</dbReference>
<dbReference type="AlphaFoldDB" id="A0AAD6VHD5"/>
<keyword evidence="2" id="KW-1185">Reference proteome</keyword>
<sequence length="289" mass="33350">MASLHLTLACWDYDRMKTLEDGRVEPEGIQLNFRIRHELSLSSYVLNPHEYVFPSRFFRHQSIYVNTKAGITHPLQLAGRPVGTPEFQMTAPVWRRGILEDEYGLKYDALHYFTGNIEHSDTECKEKIPLDLGESVKIQAILKGKCLAQMLADGEIMALESRDTAPSTFGKHPDVRRLFPTRWKLKRHVIVVKRSLVKQHPRDARSRSLTKAMPTPLTHKRGALRSASKETQAAMCRDGEDKWWQDGLTRQNRRTLEKFLEYSFNQELSKKKWQVEELFAPGASGEFVV</sequence>
<reference evidence="1" key="1">
    <citation type="submission" date="2023-03" db="EMBL/GenBank/DDBJ databases">
        <title>Massive genome expansion in bonnet fungi (Mycena s.s.) driven by repeated elements and novel gene families across ecological guilds.</title>
        <authorList>
            <consortium name="Lawrence Berkeley National Laboratory"/>
            <person name="Harder C.B."/>
            <person name="Miyauchi S."/>
            <person name="Viragh M."/>
            <person name="Kuo A."/>
            <person name="Thoen E."/>
            <person name="Andreopoulos B."/>
            <person name="Lu D."/>
            <person name="Skrede I."/>
            <person name="Drula E."/>
            <person name="Henrissat B."/>
            <person name="Morin E."/>
            <person name="Kohler A."/>
            <person name="Barry K."/>
            <person name="LaButti K."/>
            <person name="Morin E."/>
            <person name="Salamov A."/>
            <person name="Lipzen A."/>
            <person name="Mereny Z."/>
            <person name="Hegedus B."/>
            <person name="Baldrian P."/>
            <person name="Stursova M."/>
            <person name="Weitz H."/>
            <person name="Taylor A."/>
            <person name="Grigoriev I.V."/>
            <person name="Nagy L.G."/>
            <person name="Martin F."/>
            <person name="Kauserud H."/>
        </authorList>
    </citation>
    <scope>NUCLEOTIDE SEQUENCE</scope>
    <source>
        <strain evidence="1">9144</strain>
    </source>
</reference>
<evidence type="ECO:0000313" key="2">
    <source>
        <dbReference type="Proteomes" id="UP001219525"/>
    </source>
</evidence>
<gene>
    <name evidence="1" type="ORF">GGX14DRAFT_534246</name>
</gene>